<dbReference type="Gene3D" id="3.60.15.10">
    <property type="entry name" value="Ribonuclease Z/Hydroxyacylglutathione hydrolase-like"/>
    <property type="match status" value="1"/>
</dbReference>
<keyword evidence="3" id="KW-1185">Reference proteome</keyword>
<dbReference type="OrthoDB" id="9781189at2"/>
<dbReference type="AlphaFoldDB" id="A0A1M5G357"/>
<dbReference type="InterPro" id="IPR036866">
    <property type="entry name" value="RibonucZ/Hydroxyglut_hydro"/>
</dbReference>
<gene>
    <name evidence="2" type="ORF">SAMN05444008_11581</name>
</gene>
<dbReference type="PANTHER" id="PTHR47619">
    <property type="entry name" value="METALLO-HYDROLASE YYCJ-RELATED"/>
    <property type="match status" value="1"/>
</dbReference>
<evidence type="ECO:0000313" key="3">
    <source>
        <dbReference type="Proteomes" id="UP000184368"/>
    </source>
</evidence>
<accession>A0A1M5G357</accession>
<sequence length="277" mass="30812">MALSICSINSGSNGNCYYVGNDQEAILVDVGISCREVEQRMKARGLQMERVKAIFVSHEHTDHIRGIAVLAQKWRLPVYSTKPMRRRGSFWVDKELVFDFTAHQPVAIGGLTVTPFPKFHDAADPYSFTVKGNGVTVGVFTDLGKPCQQLVQHFSQCHAAFLESNYDEEMLDKGSYPYYLKHRIRGGNGHLSNREALQVFCNHRAPHLSHLLLAHLSKNNNCPHLVAGLFAPHAGSTHVEVASRFEASPVYTITASRTTLIRGTEPEAPAQQQLALF</sequence>
<organism evidence="2 3">
    <name type="scientific">Cnuella takakiae</name>
    <dbReference type="NCBI Taxonomy" id="1302690"/>
    <lineage>
        <taxon>Bacteria</taxon>
        <taxon>Pseudomonadati</taxon>
        <taxon>Bacteroidota</taxon>
        <taxon>Chitinophagia</taxon>
        <taxon>Chitinophagales</taxon>
        <taxon>Chitinophagaceae</taxon>
        <taxon>Cnuella</taxon>
    </lineage>
</organism>
<dbReference type="InterPro" id="IPR001279">
    <property type="entry name" value="Metallo-B-lactamas"/>
</dbReference>
<name>A0A1M5G357_9BACT</name>
<dbReference type="SMART" id="SM00849">
    <property type="entry name" value="Lactamase_B"/>
    <property type="match status" value="1"/>
</dbReference>
<dbReference type="PANTHER" id="PTHR47619:SF1">
    <property type="entry name" value="EXODEOXYRIBONUCLEASE WALJ"/>
    <property type="match status" value="1"/>
</dbReference>
<evidence type="ECO:0000259" key="1">
    <source>
        <dbReference type="SMART" id="SM00849"/>
    </source>
</evidence>
<dbReference type="SUPFAM" id="SSF56281">
    <property type="entry name" value="Metallo-hydrolase/oxidoreductase"/>
    <property type="match status" value="1"/>
</dbReference>
<dbReference type="Proteomes" id="UP000184368">
    <property type="component" value="Unassembled WGS sequence"/>
</dbReference>
<dbReference type="STRING" id="1302690.BUE76_10720"/>
<dbReference type="RefSeq" id="WP_073046035.1">
    <property type="nucleotide sequence ID" value="NZ_FQUO01000015.1"/>
</dbReference>
<evidence type="ECO:0000313" key="2">
    <source>
        <dbReference type="EMBL" id="SHF98153.1"/>
    </source>
</evidence>
<protein>
    <submittedName>
        <fullName evidence="2">Phosphoribosyl 1,2-cyclic phosphodiesterase</fullName>
    </submittedName>
</protein>
<dbReference type="EMBL" id="FQUO01000015">
    <property type="protein sequence ID" value="SHF98153.1"/>
    <property type="molecule type" value="Genomic_DNA"/>
</dbReference>
<reference evidence="2 3" key="1">
    <citation type="submission" date="2016-11" db="EMBL/GenBank/DDBJ databases">
        <authorList>
            <person name="Jaros S."/>
            <person name="Januszkiewicz K."/>
            <person name="Wedrychowicz H."/>
        </authorList>
    </citation>
    <scope>NUCLEOTIDE SEQUENCE [LARGE SCALE GENOMIC DNA]</scope>
    <source>
        <strain evidence="2 3">DSM 26897</strain>
    </source>
</reference>
<dbReference type="Pfam" id="PF12706">
    <property type="entry name" value="Lactamase_B_2"/>
    <property type="match status" value="1"/>
</dbReference>
<proteinExistence type="predicted"/>
<dbReference type="InterPro" id="IPR052533">
    <property type="entry name" value="WalJ/YycJ-like"/>
</dbReference>
<feature type="domain" description="Metallo-beta-lactamase" evidence="1">
    <location>
        <begin position="13"/>
        <end position="182"/>
    </location>
</feature>